<evidence type="ECO:0000256" key="4">
    <source>
        <dbReference type="ARBA" id="ARBA00022747"/>
    </source>
</evidence>
<gene>
    <name evidence="9" type="ORF">GA0061099_1002654</name>
</gene>
<dbReference type="GO" id="GO:0003886">
    <property type="term" value="F:DNA (cytosine-5-)-methyltransferase activity"/>
    <property type="evidence" value="ECO:0007669"/>
    <property type="project" value="UniProtKB-EC"/>
</dbReference>
<keyword evidence="1 6" id="KW-0489">Methyltransferase</keyword>
<evidence type="ECO:0000256" key="3">
    <source>
        <dbReference type="ARBA" id="ARBA00022691"/>
    </source>
</evidence>
<accession>A0A1C3UTC2</accession>
<dbReference type="Proteomes" id="UP000183174">
    <property type="component" value="Unassembled WGS sequence"/>
</dbReference>
<evidence type="ECO:0000313" key="9">
    <source>
        <dbReference type="EMBL" id="SCB18750.1"/>
    </source>
</evidence>
<dbReference type="InterPro" id="IPR029063">
    <property type="entry name" value="SAM-dependent_MTases_sf"/>
</dbReference>
<dbReference type="InterPro" id="IPR001525">
    <property type="entry name" value="C5_MeTfrase"/>
</dbReference>
<evidence type="ECO:0000256" key="6">
    <source>
        <dbReference type="PROSITE-ProRule" id="PRU01016"/>
    </source>
</evidence>
<dbReference type="InterPro" id="IPR031303">
    <property type="entry name" value="C5_meth_CS"/>
</dbReference>
<dbReference type="EMBL" id="FMAE01000002">
    <property type="protein sequence ID" value="SCB18750.1"/>
    <property type="molecule type" value="Genomic_DNA"/>
</dbReference>
<name>A0A1C3UTC2_9BRAD</name>
<dbReference type="PROSITE" id="PS00094">
    <property type="entry name" value="C5_MTASE_1"/>
    <property type="match status" value="1"/>
</dbReference>
<comment type="similarity">
    <text evidence="6 7">Belongs to the class I-like SAM-binding methyltransferase superfamily. C5-methyltransferase family.</text>
</comment>
<comment type="catalytic activity">
    <reaction evidence="5 8">
        <text>a 2'-deoxycytidine in DNA + S-adenosyl-L-methionine = a 5-methyl-2'-deoxycytidine in DNA + S-adenosyl-L-homocysteine + H(+)</text>
        <dbReference type="Rhea" id="RHEA:13681"/>
        <dbReference type="Rhea" id="RHEA-COMP:11369"/>
        <dbReference type="Rhea" id="RHEA-COMP:11370"/>
        <dbReference type="ChEBI" id="CHEBI:15378"/>
        <dbReference type="ChEBI" id="CHEBI:57856"/>
        <dbReference type="ChEBI" id="CHEBI:59789"/>
        <dbReference type="ChEBI" id="CHEBI:85452"/>
        <dbReference type="ChEBI" id="CHEBI:85454"/>
        <dbReference type="EC" id="2.1.1.37"/>
    </reaction>
</comment>
<reference evidence="9 10" key="1">
    <citation type="submission" date="2016-08" db="EMBL/GenBank/DDBJ databases">
        <authorList>
            <person name="Seilhamer J.J."/>
        </authorList>
    </citation>
    <scope>NUCLEOTIDE SEQUENCE [LARGE SCALE GENOMIC DNA]</scope>
    <source>
        <strain evidence="9 10">CCBAU 10071</strain>
    </source>
</reference>
<dbReference type="GO" id="GO:0032259">
    <property type="term" value="P:methylation"/>
    <property type="evidence" value="ECO:0007669"/>
    <property type="project" value="UniProtKB-KW"/>
</dbReference>
<dbReference type="SUPFAM" id="SSF53335">
    <property type="entry name" value="S-adenosyl-L-methionine-dependent methyltransferases"/>
    <property type="match status" value="1"/>
</dbReference>
<dbReference type="InterPro" id="IPR018117">
    <property type="entry name" value="C5_DNA_meth_AS"/>
</dbReference>
<dbReference type="Gene3D" id="3.40.50.150">
    <property type="entry name" value="Vaccinia Virus protein VP39"/>
    <property type="match status" value="1"/>
</dbReference>
<dbReference type="REBASE" id="241780">
    <property type="entry name" value="M.Byu10071ORF1002654P"/>
</dbReference>
<proteinExistence type="inferred from homology"/>
<dbReference type="PANTHER" id="PTHR46098">
    <property type="entry name" value="TRNA (CYTOSINE(38)-C(5))-METHYLTRANSFERASE"/>
    <property type="match status" value="1"/>
</dbReference>
<dbReference type="PROSITE" id="PS51679">
    <property type="entry name" value="SAM_MT_C5"/>
    <property type="match status" value="1"/>
</dbReference>
<dbReference type="NCBIfam" id="TIGR00675">
    <property type="entry name" value="dcm"/>
    <property type="match status" value="1"/>
</dbReference>
<dbReference type="PANTHER" id="PTHR46098:SF1">
    <property type="entry name" value="TRNA (CYTOSINE(38)-C(5))-METHYLTRANSFERASE"/>
    <property type="match status" value="1"/>
</dbReference>
<dbReference type="InterPro" id="IPR050750">
    <property type="entry name" value="C5-MTase"/>
</dbReference>
<keyword evidence="4" id="KW-0680">Restriction system</keyword>
<dbReference type="Pfam" id="PF00145">
    <property type="entry name" value="DNA_methylase"/>
    <property type="match status" value="1"/>
</dbReference>
<dbReference type="EC" id="2.1.1.37" evidence="8"/>
<dbReference type="GO" id="GO:0009307">
    <property type="term" value="P:DNA restriction-modification system"/>
    <property type="evidence" value="ECO:0007669"/>
    <property type="project" value="UniProtKB-KW"/>
</dbReference>
<dbReference type="PRINTS" id="PR00105">
    <property type="entry name" value="C5METTRFRASE"/>
</dbReference>
<dbReference type="PROSITE" id="PS00095">
    <property type="entry name" value="C5_MTASE_2"/>
    <property type="match status" value="1"/>
</dbReference>
<keyword evidence="3 6" id="KW-0949">S-adenosyl-L-methionine</keyword>
<feature type="active site" evidence="6">
    <location>
        <position position="89"/>
    </location>
</feature>
<evidence type="ECO:0000313" key="10">
    <source>
        <dbReference type="Proteomes" id="UP000183174"/>
    </source>
</evidence>
<dbReference type="RefSeq" id="WP_074447637.1">
    <property type="nucleotide sequence ID" value="NZ_FMAE01000002.1"/>
</dbReference>
<evidence type="ECO:0000256" key="1">
    <source>
        <dbReference type="ARBA" id="ARBA00022603"/>
    </source>
</evidence>
<keyword evidence="2 6" id="KW-0808">Transferase</keyword>
<sequence length="360" mass="39957">MLVERKIGRLHGGDKDKSDRMRVVSLFSGIGGFELGLARAGFRTVMMCESDPLARAVLRHHFPDVPIRTDIRTLKRLPACEILTAGWPCQDLSQAGRTAGIAGDRSGLISEVFRLVQATKTKPEFILLENVAFALHLQKGAALRFVTSQLEMLGYKWAYRILDSQHFGVPQRRRRLFILASRQLAPETILFRGALNISPEAHSHPQQYGFYWTEGNRGLGWSPEAVPPLKGGSSLSIPSPPAIWNKDARSFVTPGVSDAERMQGFPEDWTDVGALRNVKKRARWKLVGNAVSVPVVEWIAKSLAEEVSSPLEMVPAKRGSKISTAAFGQADHQAIFLNPDHEGPEVSQIATRQTANRYFR</sequence>
<dbReference type="AlphaFoldDB" id="A0A1C3UTC2"/>
<evidence type="ECO:0000256" key="7">
    <source>
        <dbReference type="RuleBase" id="RU000416"/>
    </source>
</evidence>
<evidence type="ECO:0000256" key="8">
    <source>
        <dbReference type="RuleBase" id="RU000417"/>
    </source>
</evidence>
<evidence type="ECO:0000256" key="5">
    <source>
        <dbReference type="ARBA" id="ARBA00047422"/>
    </source>
</evidence>
<evidence type="ECO:0000256" key="2">
    <source>
        <dbReference type="ARBA" id="ARBA00022679"/>
    </source>
</evidence>
<protein>
    <recommendedName>
        <fullName evidence="8">Cytosine-specific methyltransferase</fullName>
        <ecNumber evidence="8">2.1.1.37</ecNumber>
    </recommendedName>
</protein>
<organism evidence="9 10">
    <name type="scientific">Bradyrhizobium yuanmingense</name>
    <dbReference type="NCBI Taxonomy" id="108015"/>
    <lineage>
        <taxon>Bacteria</taxon>
        <taxon>Pseudomonadati</taxon>
        <taxon>Pseudomonadota</taxon>
        <taxon>Alphaproteobacteria</taxon>
        <taxon>Hyphomicrobiales</taxon>
        <taxon>Nitrobacteraceae</taxon>
        <taxon>Bradyrhizobium</taxon>
    </lineage>
</organism>